<keyword evidence="5" id="KW-0472">Membrane</keyword>
<feature type="domain" description="Cytochrome c" evidence="6">
    <location>
        <begin position="116"/>
        <end position="196"/>
    </location>
</feature>
<dbReference type="PROSITE" id="PS51007">
    <property type="entry name" value="CYTC"/>
    <property type="match status" value="1"/>
</dbReference>
<dbReference type="Proteomes" id="UP000282985">
    <property type="component" value="Unassembled WGS sequence"/>
</dbReference>
<reference evidence="7 8" key="1">
    <citation type="submission" date="2018-11" db="EMBL/GenBank/DDBJ databases">
        <title>Parancylomarina longa gen. nov., sp. nov., isolated from sediments of southern Okinawa.</title>
        <authorList>
            <person name="Fu T."/>
        </authorList>
    </citation>
    <scope>NUCLEOTIDE SEQUENCE [LARGE SCALE GENOMIC DNA]</scope>
    <source>
        <strain evidence="7 8">T3-2 S1-C</strain>
    </source>
</reference>
<dbReference type="InterPro" id="IPR032858">
    <property type="entry name" value="CcoP_N"/>
</dbReference>
<evidence type="ECO:0000256" key="1">
    <source>
        <dbReference type="ARBA" id="ARBA00022617"/>
    </source>
</evidence>
<evidence type="ECO:0000313" key="8">
    <source>
        <dbReference type="Proteomes" id="UP000282985"/>
    </source>
</evidence>
<comment type="caution">
    <text evidence="7">The sequence shown here is derived from an EMBL/GenBank/DDBJ whole genome shotgun (WGS) entry which is preliminary data.</text>
</comment>
<dbReference type="Gene3D" id="6.10.280.130">
    <property type="match status" value="1"/>
</dbReference>
<dbReference type="GO" id="GO:0046872">
    <property type="term" value="F:metal ion binding"/>
    <property type="evidence" value="ECO:0007669"/>
    <property type="project" value="UniProtKB-KW"/>
</dbReference>
<evidence type="ECO:0000256" key="3">
    <source>
        <dbReference type="ARBA" id="ARBA00023004"/>
    </source>
</evidence>
<dbReference type="SUPFAM" id="SSF46626">
    <property type="entry name" value="Cytochrome c"/>
    <property type="match status" value="1"/>
</dbReference>
<sequence length="212" mass="24078">MLWKRRKVHPLQIGIIIIDPKLIKMDNKDKFLEENEHLMSDHDYDGIRELNNPMPTWWRYLFYLSIIFAAVYMFRYHVFGDDLQIDEYNKEMALAEANKPKQAFDENNLSILSDAASLDAGKVIYSKNCIACHGKAGEGNAIGPNLTDKYWLNGGGVAEVYHIIKVGKPLKGMLAWQHQLSPEQMLQVTSYVLSLQGSNPPNGKAPQGELVE</sequence>
<proteinExistence type="predicted"/>
<dbReference type="Pfam" id="PF13442">
    <property type="entry name" value="Cytochrome_CBB3"/>
    <property type="match status" value="1"/>
</dbReference>
<keyword evidence="3 4" id="KW-0408">Iron</keyword>
<gene>
    <name evidence="7" type="ORF">DLK05_04025</name>
</gene>
<feature type="transmembrane region" description="Helical" evidence="5">
    <location>
        <begin position="57"/>
        <end position="74"/>
    </location>
</feature>
<evidence type="ECO:0000256" key="4">
    <source>
        <dbReference type="PROSITE-ProRule" id="PRU00433"/>
    </source>
</evidence>
<accession>A0A434AXW5</accession>
<dbReference type="AlphaFoldDB" id="A0A434AXW5"/>
<keyword evidence="5" id="KW-1133">Transmembrane helix</keyword>
<dbReference type="InterPro" id="IPR009056">
    <property type="entry name" value="Cyt_c-like_dom"/>
</dbReference>
<evidence type="ECO:0000256" key="5">
    <source>
        <dbReference type="SAM" id="Phobius"/>
    </source>
</evidence>
<protein>
    <recommendedName>
        <fullName evidence="6">Cytochrome c domain-containing protein</fullName>
    </recommendedName>
</protein>
<keyword evidence="8" id="KW-1185">Reference proteome</keyword>
<evidence type="ECO:0000259" key="6">
    <source>
        <dbReference type="PROSITE" id="PS51007"/>
    </source>
</evidence>
<dbReference type="Gene3D" id="1.10.760.10">
    <property type="entry name" value="Cytochrome c-like domain"/>
    <property type="match status" value="1"/>
</dbReference>
<dbReference type="GO" id="GO:0020037">
    <property type="term" value="F:heme binding"/>
    <property type="evidence" value="ECO:0007669"/>
    <property type="project" value="InterPro"/>
</dbReference>
<dbReference type="Pfam" id="PF14715">
    <property type="entry name" value="FixP_N"/>
    <property type="match status" value="1"/>
</dbReference>
<keyword evidence="1 4" id="KW-0349">Heme</keyword>
<dbReference type="EMBL" id="RJJX01000003">
    <property type="protein sequence ID" value="RUT79395.1"/>
    <property type="molecule type" value="Genomic_DNA"/>
</dbReference>
<dbReference type="GO" id="GO:0009055">
    <property type="term" value="F:electron transfer activity"/>
    <property type="evidence" value="ECO:0007669"/>
    <property type="project" value="InterPro"/>
</dbReference>
<dbReference type="PANTHER" id="PTHR33751:SF1">
    <property type="entry name" value="CBB3-TYPE CYTOCHROME C OXIDASE SUBUNIT FIXP"/>
    <property type="match status" value="1"/>
</dbReference>
<dbReference type="PANTHER" id="PTHR33751">
    <property type="entry name" value="CBB3-TYPE CYTOCHROME C OXIDASE SUBUNIT FIXP"/>
    <property type="match status" value="1"/>
</dbReference>
<evidence type="ECO:0000256" key="2">
    <source>
        <dbReference type="ARBA" id="ARBA00022723"/>
    </source>
</evidence>
<organism evidence="7 8">
    <name type="scientific">Ancylomarina longa</name>
    <dbReference type="NCBI Taxonomy" id="2487017"/>
    <lineage>
        <taxon>Bacteria</taxon>
        <taxon>Pseudomonadati</taxon>
        <taxon>Bacteroidota</taxon>
        <taxon>Bacteroidia</taxon>
        <taxon>Marinilabiliales</taxon>
        <taxon>Marinifilaceae</taxon>
        <taxon>Ancylomarina</taxon>
    </lineage>
</organism>
<keyword evidence="5" id="KW-0812">Transmembrane</keyword>
<keyword evidence="2 4" id="KW-0479">Metal-binding</keyword>
<dbReference type="InterPro" id="IPR036909">
    <property type="entry name" value="Cyt_c-like_dom_sf"/>
</dbReference>
<name>A0A434AXW5_9BACT</name>
<dbReference type="InterPro" id="IPR038414">
    <property type="entry name" value="CcoP_N_sf"/>
</dbReference>
<dbReference type="InterPro" id="IPR050597">
    <property type="entry name" value="Cytochrome_c_Oxidase_Subunit"/>
</dbReference>
<evidence type="ECO:0000313" key="7">
    <source>
        <dbReference type="EMBL" id="RUT79395.1"/>
    </source>
</evidence>
<dbReference type="OrthoDB" id="9811281at2"/>